<proteinExistence type="predicted"/>
<feature type="compositionally biased region" description="Polar residues" evidence="1">
    <location>
        <begin position="11"/>
        <end position="20"/>
    </location>
</feature>
<dbReference type="WBParaSite" id="GPUH_0002153901-mRNA-1">
    <property type="protein sequence ID" value="GPUH_0002153901-mRNA-1"/>
    <property type="gene ID" value="GPUH_0002153901"/>
</dbReference>
<sequence>MGDHGYPSHVRPTTTSTNASLQQQGSFLHTITPMNRVPQYAAPPPDPVLNPALPPNTYGSSVPHIPPYQQQQPPMRSHRPAFHLNPNAPPFHPSFPSVCIFLCVLCCVTALQNAYCHGVVCVCVPHFVPHFQLGDHKS</sequence>
<dbReference type="EMBL" id="UYRT01092781">
    <property type="protein sequence ID" value="VDN38402.1"/>
    <property type="molecule type" value="Genomic_DNA"/>
</dbReference>
<reference evidence="4" key="1">
    <citation type="submission" date="2016-06" db="UniProtKB">
        <authorList>
            <consortium name="WormBaseParasite"/>
        </authorList>
    </citation>
    <scope>IDENTIFICATION</scope>
</reference>
<evidence type="ECO:0000313" key="4">
    <source>
        <dbReference type="WBParaSite" id="GPUH_0002153901-mRNA-1"/>
    </source>
</evidence>
<evidence type="ECO:0000313" key="3">
    <source>
        <dbReference type="Proteomes" id="UP000271098"/>
    </source>
</evidence>
<dbReference type="AlphaFoldDB" id="A0A183EKM1"/>
<gene>
    <name evidence="2" type="ORF">GPUH_LOCUS21513</name>
</gene>
<feature type="region of interest" description="Disordered" evidence="1">
    <location>
        <begin position="36"/>
        <end position="77"/>
    </location>
</feature>
<accession>A0A183EKM1</accession>
<keyword evidence="3" id="KW-1185">Reference proteome</keyword>
<protein>
    <submittedName>
        <fullName evidence="4">CYSTM domain-containing protein</fullName>
    </submittedName>
</protein>
<feature type="compositionally biased region" description="Pro residues" evidence="1">
    <location>
        <begin position="41"/>
        <end position="54"/>
    </location>
</feature>
<feature type="region of interest" description="Disordered" evidence="1">
    <location>
        <begin position="1"/>
        <end position="20"/>
    </location>
</feature>
<organism evidence="4">
    <name type="scientific">Gongylonema pulchrum</name>
    <dbReference type="NCBI Taxonomy" id="637853"/>
    <lineage>
        <taxon>Eukaryota</taxon>
        <taxon>Metazoa</taxon>
        <taxon>Ecdysozoa</taxon>
        <taxon>Nematoda</taxon>
        <taxon>Chromadorea</taxon>
        <taxon>Rhabditida</taxon>
        <taxon>Spirurina</taxon>
        <taxon>Spiruromorpha</taxon>
        <taxon>Spiruroidea</taxon>
        <taxon>Gongylonematidae</taxon>
        <taxon>Gongylonema</taxon>
    </lineage>
</organism>
<name>A0A183EKM1_9BILA</name>
<reference evidence="2 3" key="2">
    <citation type="submission" date="2018-11" db="EMBL/GenBank/DDBJ databases">
        <authorList>
            <consortium name="Pathogen Informatics"/>
        </authorList>
    </citation>
    <scope>NUCLEOTIDE SEQUENCE [LARGE SCALE GENOMIC DNA]</scope>
</reference>
<evidence type="ECO:0000313" key="2">
    <source>
        <dbReference type="EMBL" id="VDN38402.1"/>
    </source>
</evidence>
<evidence type="ECO:0000256" key="1">
    <source>
        <dbReference type="SAM" id="MobiDB-lite"/>
    </source>
</evidence>
<dbReference type="Proteomes" id="UP000271098">
    <property type="component" value="Unassembled WGS sequence"/>
</dbReference>